<dbReference type="GO" id="GO:0141100">
    <property type="term" value="F:tRNA (guanine(18)-2'-O)-methyltransferase activity"/>
    <property type="evidence" value="ECO:0007669"/>
    <property type="project" value="UniProtKB-EC"/>
</dbReference>
<organism evidence="6 7">
    <name type="scientific">Capnocytophaga cynodegmi</name>
    <dbReference type="NCBI Taxonomy" id="28189"/>
    <lineage>
        <taxon>Bacteria</taxon>
        <taxon>Pseudomonadati</taxon>
        <taxon>Bacteroidota</taxon>
        <taxon>Flavobacteriia</taxon>
        <taxon>Flavobacteriales</taxon>
        <taxon>Flavobacteriaceae</taxon>
        <taxon>Capnocytophaga</taxon>
    </lineage>
</organism>
<dbReference type="InterPro" id="IPR029028">
    <property type="entry name" value="Alpha/beta_knot_MTases"/>
</dbReference>
<dbReference type="InterPro" id="IPR051259">
    <property type="entry name" value="rRNA_Methyltransferase"/>
</dbReference>
<reference evidence="6 7" key="1">
    <citation type="submission" date="2015-01" db="EMBL/GenBank/DDBJ databases">
        <authorList>
            <person name="MANFREDI Pablo"/>
        </authorList>
    </citation>
    <scope>NUCLEOTIDE SEQUENCE [LARGE SCALE GENOMIC DNA]</scope>
    <source>
        <strain evidence="6 7">Ccy74</strain>
    </source>
</reference>
<evidence type="ECO:0000256" key="3">
    <source>
        <dbReference type="ARBA" id="ARBA00022679"/>
    </source>
</evidence>
<proteinExistence type="inferred from homology"/>
<evidence type="ECO:0000256" key="1">
    <source>
        <dbReference type="ARBA" id="ARBA00007228"/>
    </source>
</evidence>
<dbReference type="InterPro" id="IPR001537">
    <property type="entry name" value="SpoU_MeTrfase"/>
</dbReference>
<keyword evidence="2 6" id="KW-0489">Methyltransferase</keyword>
<dbReference type="OrthoDB" id="9785673at2"/>
<name>A0A0B7HDC8_9FLAO</name>
<feature type="domain" description="MRM3-like substrate binding" evidence="5">
    <location>
        <begin position="5"/>
        <end position="83"/>
    </location>
</feature>
<dbReference type="InterPro" id="IPR053888">
    <property type="entry name" value="MRM3-like_sub_bind"/>
</dbReference>
<protein>
    <submittedName>
        <fullName evidence="6">Uncharacterized tRNA/rRNA methyltransferase ysgA</fullName>
        <ecNumber evidence="6">2.1.1.34</ecNumber>
    </submittedName>
</protein>
<dbReference type="Gene3D" id="3.30.1330.30">
    <property type="match status" value="1"/>
</dbReference>
<dbReference type="EMBL" id="CDOG01000003">
    <property type="protein sequence ID" value="CEN34834.1"/>
    <property type="molecule type" value="Genomic_DNA"/>
</dbReference>
<dbReference type="RefSeq" id="WP_018280133.1">
    <property type="nucleotide sequence ID" value="NZ_CDOF01000018.1"/>
</dbReference>
<dbReference type="InterPro" id="IPR029064">
    <property type="entry name" value="Ribosomal_eL30-like_sf"/>
</dbReference>
<evidence type="ECO:0000256" key="2">
    <source>
        <dbReference type="ARBA" id="ARBA00022603"/>
    </source>
</evidence>
<dbReference type="AlphaFoldDB" id="A0A0B7HDC8"/>
<evidence type="ECO:0000313" key="6">
    <source>
        <dbReference type="EMBL" id="CEN34834.1"/>
    </source>
</evidence>
<dbReference type="PANTHER" id="PTHR43191">
    <property type="entry name" value="RRNA METHYLTRANSFERASE 3"/>
    <property type="match status" value="1"/>
</dbReference>
<dbReference type="Pfam" id="PF00588">
    <property type="entry name" value="SpoU_methylase"/>
    <property type="match status" value="1"/>
</dbReference>
<dbReference type="SUPFAM" id="SSF75217">
    <property type="entry name" value="alpha/beta knot"/>
    <property type="match status" value="1"/>
</dbReference>
<dbReference type="Proteomes" id="UP000038083">
    <property type="component" value="Unassembled WGS sequence"/>
</dbReference>
<dbReference type="GO" id="GO:0032259">
    <property type="term" value="P:methylation"/>
    <property type="evidence" value="ECO:0007669"/>
    <property type="project" value="UniProtKB-KW"/>
</dbReference>
<evidence type="ECO:0000259" key="4">
    <source>
        <dbReference type="Pfam" id="PF00588"/>
    </source>
</evidence>
<dbReference type="InterPro" id="IPR029026">
    <property type="entry name" value="tRNA_m1G_MTases_N"/>
</dbReference>
<dbReference type="Pfam" id="PF22435">
    <property type="entry name" value="MRM3-like_sub_bind"/>
    <property type="match status" value="1"/>
</dbReference>
<accession>A0A0B7HDC8</accession>
<feature type="domain" description="tRNA/rRNA methyltransferase SpoU type" evidence="4">
    <location>
        <begin position="98"/>
        <end position="235"/>
    </location>
</feature>
<sequence length="242" mass="27706">MVSKNQIKLIQKLQQKKYRFQHQMFIVEGKKSILEFLHSNFNVEQIFVTEYFSDKLPKSKTTITTKEELKKISSLKNPDEGIAIFKIPEEQPIHHKGLILILDDIRDPGNLGTIIRLCDWFGVQQLVCSEQTTDCYNPKVVQASMGSLSRIKIHYTDLQNFLTNTALPIYATAMNGENVHQTVFQEDFILIMGNEANGISEEIFKFATKKITIPRFGQLQQTESLNVATATAILLNEARREK</sequence>
<dbReference type="EC" id="2.1.1.34" evidence="6"/>
<keyword evidence="3 6" id="KW-0808">Transferase</keyword>
<dbReference type="Gene3D" id="3.40.1280.10">
    <property type="match status" value="1"/>
</dbReference>
<dbReference type="GO" id="GO:0006396">
    <property type="term" value="P:RNA processing"/>
    <property type="evidence" value="ECO:0007669"/>
    <property type="project" value="InterPro"/>
</dbReference>
<evidence type="ECO:0000259" key="5">
    <source>
        <dbReference type="Pfam" id="PF22435"/>
    </source>
</evidence>
<comment type="similarity">
    <text evidence="1">Belongs to the class IV-like SAM-binding methyltransferase superfamily. RNA methyltransferase TrmH family.</text>
</comment>
<dbReference type="CDD" id="cd18109">
    <property type="entry name" value="SpoU-like_RNA-MTase"/>
    <property type="match status" value="1"/>
</dbReference>
<gene>
    <name evidence="6" type="ORF">CCYN74_110048</name>
</gene>
<evidence type="ECO:0000313" key="7">
    <source>
        <dbReference type="Proteomes" id="UP000038083"/>
    </source>
</evidence>
<dbReference type="PANTHER" id="PTHR43191:SF2">
    <property type="entry name" value="RRNA METHYLTRANSFERASE 3, MITOCHONDRIAL"/>
    <property type="match status" value="1"/>
</dbReference>
<dbReference type="GO" id="GO:0003723">
    <property type="term" value="F:RNA binding"/>
    <property type="evidence" value="ECO:0007669"/>
    <property type="project" value="InterPro"/>
</dbReference>
<dbReference type="SUPFAM" id="SSF55315">
    <property type="entry name" value="L30e-like"/>
    <property type="match status" value="1"/>
</dbReference>